<evidence type="ECO:0000313" key="3">
    <source>
        <dbReference type="Proteomes" id="UP000722485"/>
    </source>
</evidence>
<sequence length="166" mass="16487">MKFILSLALFAAAGVSAATTVTTAVSASSSSECDADYIVTKCLETEENKPANCGSTDYGCLCAAYQAIATCYNNCPSDSRASSAQNDVTVYCNNASLYASTNTAATKTAASSKTASADAADSSATESSATAIESSTPSTTDNAAADLARNTGGVLLAVAGVIAALL</sequence>
<keyword evidence="3" id="KW-1185">Reference proteome</keyword>
<dbReference type="Proteomes" id="UP000722485">
    <property type="component" value="Unassembled WGS sequence"/>
</dbReference>
<keyword evidence="1" id="KW-0732">Signal</keyword>
<feature type="chain" id="PRO_5040486311" evidence="1">
    <location>
        <begin position="18"/>
        <end position="166"/>
    </location>
</feature>
<reference evidence="2" key="1">
    <citation type="submission" date="2020-03" db="EMBL/GenBank/DDBJ databases">
        <title>Draft Genome Sequence of Cylindrodendrum hubeiense.</title>
        <authorList>
            <person name="Buettner E."/>
            <person name="Kellner H."/>
        </authorList>
    </citation>
    <scope>NUCLEOTIDE SEQUENCE</scope>
    <source>
        <strain evidence="2">IHI 201604</strain>
    </source>
</reference>
<gene>
    <name evidence="2" type="ORF">G7Z17_g7955</name>
</gene>
<name>A0A9P5H806_9HYPO</name>
<comment type="caution">
    <text evidence="2">The sequence shown here is derived from an EMBL/GenBank/DDBJ whole genome shotgun (WGS) entry which is preliminary data.</text>
</comment>
<organism evidence="2 3">
    <name type="scientific">Cylindrodendrum hubeiense</name>
    <dbReference type="NCBI Taxonomy" id="595255"/>
    <lineage>
        <taxon>Eukaryota</taxon>
        <taxon>Fungi</taxon>
        <taxon>Dikarya</taxon>
        <taxon>Ascomycota</taxon>
        <taxon>Pezizomycotina</taxon>
        <taxon>Sordariomycetes</taxon>
        <taxon>Hypocreomycetidae</taxon>
        <taxon>Hypocreales</taxon>
        <taxon>Nectriaceae</taxon>
        <taxon>Cylindrodendrum</taxon>
    </lineage>
</organism>
<accession>A0A9P5H806</accession>
<evidence type="ECO:0000256" key="1">
    <source>
        <dbReference type="SAM" id="SignalP"/>
    </source>
</evidence>
<dbReference type="AlphaFoldDB" id="A0A9P5H806"/>
<proteinExistence type="predicted"/>
<dbReference type="EMBL" id="JAANBB010000188">
    <property type="protein sequence ID" value="KAF7547098.1"/>
    <property type="molecule type" value="Genomic_DNA"/>
</dbReference>
<protein>
    <submittedName>
        <fullName evidence="2">Uncharacterized protein</fullName>
    </submittedName>
</protein>
<feature type="signal peptide" evidence="1">
    <location>
        <begin position="1"/>
        <end position="17"/>
    </location>
</feature>
<evidence type="ECO:0000313" key="2">
    <source>
        <dbReference type="EMBL" id="KAF7547098.1"/>
    </source>
</evidence>
<dbReference type="OrthoDB" id="2507140at2759"/>